<sequence length="784" mass="86969">MSSRQLRAIQPLPIPPRDSESEQSGKRGKNNQACNECRRSRTKCDGGRPVCATCVSKKRRCRYVGNQGETRITANKHRLELLERVFNTLRSGPSDQAVEVLDAIRSSDDLSSILTRLAVDGPDHQTLSTSSPAGSLQIDTPVSEPDKAAVSPALLCTNSSPSLTAVSDIQPSVPSPSDGVASRPHPASLGETNVSVLASSGAYRITLPDPKEVDRAIRGFFKCSGRLFHVFSKPQISEFFHSVYNRSDDPLNASDSTLCCLMSVAAIGAQYEHGTYELKTEAAFYNIARHYFDDIVQSQGLDAIKVCALLALYNILAKATVALSYVEIGLSLSRQFSITNPEQKYSELSPATFTESKHAWRTLTFMSNWLSSTLGYVSGNDIMPYETLPLGLASSSADIIENLTLLSVKFILEDLQAWYGRMPPQIRLDYPGRDTFAPLTKWSIYHVHLLYLGANILLYQRMLSQHVETYYVNRDRSGLYQSMEKLFSDQGEQAILAAKGSARILSLLLRDCGVFKRCWLVIFQSYTSCSIILHSAIQKLSHGWKASTWQDDLQKAGLCLTVLEYCMSSDSTALGFYKELKDVYDYIDKQPQDCPLGTQDPSFQQPLSEASTVDDTIDGQPFRTDIGSLQNDSSYLITIPPNAEPEHKERSYRILVKLCQPFGDPNHQGLDISDVKQQRRDEPTRGLHTLMMAKLDWDLEARQPFHMGLGKASRYSTSLNSSELPPSVMAKPDQVTLPGPGNNFSSRFLGSMEPLGWARLEGISYVGNVTVKQTDIAIDRMVVD</sequence>
<evidence type="ECO:0000256" key="1">
    <source>
        <dbReference type="ARBA" id="ARBA00004123"/>
    </source>
</evidence>
<evidence type="ECO:0000256" key="4">
    <source>
        <dbReference type="ARBA" id="ARBA00023242"/>
    </source>
</evidence>
<evidence type="ECO:0000256" key="5">
    <source>
        <dbReference type="SAM" id="MobiDB-lite"/>
    </source>
</evidence>
<dbReference type="GO" id="GO:0008270">
    <property type="term" value="F:zinc ion binding"/>
    <property type="evidence" value="ECO:0007669"/>
    <property type="project" value="InterPro"/>
</dbReference>
<dbReference type="CDD" id="cd12148">
    <property type="entry name" value="fungal_TF_MHR"/>
    <property type="match status" value="1"/>
</dbReference>
<dbReference type="RefSeq" id="XP_045963338.1">
    <property type="nucleotide sequence ID" value="XM_046099061.1"/>
</dbReference>
<keyword evidence="4" id="KW-0539">Nucleus</keyword>
<comment type="subcellular location">
    <subcellularLocation>
        <location evidence="1">Nucleus</location>
    </subcellularLocation>
</comment>
<dbReference type="InterPro" id="IPR050987">
    <property type="entry name" value="AtrR-like"/>
</dbReference>
<keyword evidence="2" id="KW-0479">Metal-binding</keyword>
<feature type="domain" description="Zn(2)-C6 fungal-type" evidence="6">
    <location>
        <begin position="33"/>
        <end position="63"/>
    </location>
</feature>
<dbReference type="SMART" id="SM00066">
    <property type="entry name" value="GAL4"/>
    <property type="match status" value="1"/>
</dbReference>
<dbReference type="PANTHER" id="PTHR46910:SF3">
    <property type="entry name" value="HALOTOLERANCE PROTEIN 9-RELATED"/>
    <property type="match status" value="1"/>
</dbReference>
<dbReference type="InterPro" id="IPR001138">
    <property type="entry name" value="Zn2Cys6_DnaBD"/>
</dbReference>
<keyword evidence="3" id="KW-0238">DNA-binding</keyword>
<feature type="compositionally biased region" description="Basic and acidic residues" evidence="5">
    <location>
        <begin position="36"/>
        <end position="45"/>
    </location>
</feature>
<dbReference type="GO" id="GO:0005634">
    <property type="term" value="C:nucleus"/>
    <property type="evidence" value="ECO:0007669"/>
    <property type="project" value="UniProtKB-SubCell"/>
</dbReference>
<dbReference type="Proteomes" id="UP000758603">
    <property type="component" value="Unassembled WGS sequence"/>
</dbReference>
<dbReference type="AlphaFoldDB" id="A0A9P9A2A7"/>
<name>A0A9P9A2A7_9PEZI</name>
<dbReference type="SUPFAM" id="SSF57701">
    <property type="entry name" value="Zn2/Cys6 DNA-binding domain"/>
    <property type="match status" value="1"/>
</dbReference>
<proteinExistence type="predicted"/>
<feature type="region of interest" description="Disordered" evidence="5">
    <location>
        <begin position="166"/>
        <end position="186"/>
    </location>
</feature>
<evidence type="ECO:0000313" key="7">
    <source>
        <dbReference type="EMBL" id="KAH6659207.1"/>
    </source>
</evidence>
<evidence type="ECO:0000313" key="8">
    <source>
        <dbReference type="Proteomes" id="UP000758603"/>
    </source>
</evidence>
<dbReference type="PROSITE" id="PS50048">
    <property type="entry name" value="ZN2_CY6_FUNGAL_2"/>
    <property type="match status" value="1"/>
</dbReference>
<dbReference type="InterPro" id="IPR036864">
    <property type="entry name" value="Zn2-C6_fun-type_DNA-bd_sf"/>
</dbReference>
<comment type="caution">
    <text evidence="7">The sequence shown here is derived from an EMBL/GenBank/DDBJ whole genome shotgun (WGS) entry which is preliminary data.</text>
</comment>
<dbReference type="PANTHER" id="PTHR46910">
    <property type="entry name" value="TRANSCRIPTION FACTOR PDR1"/>
    <property type="match status" value="1"/>
</dbReference>
<dbReference type="GeneID" id="70127953"/>
<organism evidence="7 8">
    <name type="scientific">Truncatella angustata</name>
    <dbReference type="NCBI Taxonomy" id="152316"/>
    <lineage>
        <taxon>Eukaryota</taxon>
        <taxon>Fungi</taxon>
        <taxon>Dikarya</taxon>
        <taxon>Ascomycota</taxon>
        <taxon>Pezizomycotina</taxon>
        <taxon>Sordariomycetes</taxon>
        <taxon>Xylariomycetidae</taxon>
        <taxon>Amphisphaeriales</taxon>
        <taxon>Sporocadaceae</taxon>
        <taxon>Truncatella</taxon>
    </lineage>
</organism>
<dbReference type="EMBL" id="JAGPXC010000001">
    <property type="protein sequence ID" value="KAH6659207.1"/>
    <property type="molecule type" value="Genomic_DNA"/>
</dbReference>
<evidence type="ECO:0000256" key="3">
    <source>
        <dbReference type="ARBA" id="ARBA00023125"/>
    </source>
</evidence>
<dbReference type="CDD" id="cd00067">
    <property type="entry name" value="GAL4"/>
    <property type="match status" value="1"/>
</dbReference>
<gene>
    <name evidence="7" type="ORF">BKA67DRAFT_529380</name>
</gene>
<dbReference type="Gene3D" id="4.10.240.10">
    <property type="entry name" value="Zn(2)-C6 fungal-type DNA-binding domain"/>
    <property type="match status" value="1"/>
</dbReference>
<evidence type="ECO:0000256" key="2">
    <source>
        <dbReference type="ARBA" id="ARBA00022723"/>
    </source>
</evidence>
<dbReference type="GO" id="GO:0000981">
    <property type="term" value="F:DNA-binding transcription factor activity, RNA polymerase II-specific"/>
    <property type="evidence" value="ECO:0007669"/>
    <property type="project" value="InterPro"/>
</dbReference>
<dbReference type="PROSITE" id="PS00463">
    <property type="entry name" value="ZN2_CY6_FUNGAL_1"/>
    <property type="match status" value="1"/>
</dbReference>
<accession>A0A9P9A2A7</accession>
<keyword evidence="8" id="KW-1185">Reference proteome</keyword>
<dbReference type="Pfam" id="PF00172">
    <property type="entry name" value="Zn_clus"/>
    <property type="match status" value="1"/>
</dbReference>
<dbReference type="OrthoDB" id="1919336at2759"/>
<reference evidence="7" key="1">
    <citation type="journal article" date="2021" name="Nat. Commun.">
        <title>Genetic determinants of endophytism in the Arabidopsis root mycobiome.</title>
        <authorList>
            <person name="Mesny F."/>
            <person name="Miyauchi S."/>
            <person name="Thiergart T."/>
            <person name="Pickel B."/>
            <person name="Atanasova L."/>
            <person name="Karlsson M."/>
            <person name="Huettel B."/>
            <person name="Barry K.W."/>
            <person name="Haridas S."/>
            <person name="Chen C."/>
            <person name="Bauer D."/>
            <person name="Andreopoulos W."/>
            <person name="Pangilinan J."/>
            <person name="LaButti K."/>
            <person name="Riley R."/>
            <person name="Lipzen A."/>
            <person name="Clum A."/>
            <person name="Drula E."/>
            <person name="Henrissat B."/>
            <person name="Kohler A."/>
            <person name="Grigoriev I.V."/>
            <person name="Martin F.M."/>
            <person name="Hacquard S."/>
        </authorList>
    </citation>
    <scope>NUCLEOTIDE SEQUENCE</scope>
    <source>
        <strain evidence="7">MPI-SDFR-AT-0073</strain>
    </source>
</reference>
<evidence type="ECO:0000259" key="6">
    <source>
        <dbReference type="PROSITE" id="PS50048"/>
    </source>
</evidence>
<dbReference type="GO" id="GO:0003677">
    <property type="term" value="F:DNA binding"/>
    <property type="evidence" value="ECO:0007669"/>
    <property type="project" value="UniProtKB-KW"/>
</dbReference>
<protein>
    <recommendedName>
        <fullName evidence="6">Zn(2)-C6 fungal-type domain-containing protein</fullName>
    </recommendedName>
</protein>
<feature type="region of interest" description="Disordered" evidence="5">
    <location>
        <begin position="1"/>
        <end position="45"/>
    </location>
</feature>